<evidence type="ECO:0000313" key="8">
    <source>
        <dbReference type="Ensembl" id="ENSPSIP00000011252.1"/>
    </source>
</evidence>
<dbReference type="Pfam" id="PF13445">
    <property type="entry name" value="zf-RING_UBOX"/>
    <property type="match status" value="1"/>
</dbReference>
<dbReference type="PROSITE" id="PS50089">
    <property type="entry name" value="ZF_RING_2"/>
    <property type="match status" value="1"/>
</dbReference>
<keyword evidence="9" id="KW-1185">Reference proteome</keyword>
<name>K7FT92_PELSI</name>
<evidence type="ECO:0000256" key="2">
    <source>
        <dbReference type="ARBA" id="ARBA00022771"/>
    </source>
</evidence>
<dbReference type="SMART" id="SM00184">
    <property type="entry name" value="RING"/>
    <property type="match status" value="1"/>
</dbReference>
<dbReference type="Ensembl" id="ENSPSIT00000011308.1">
    <property type="protein sequence ID" value="ENSPSIP00000011252.1"/>
    <property type="gene ID" value="ENSPSIG00000010157.1"/>
</dbReference>
<dbReference type="SMART" id="SM00336">
    <property type="entry name" value="BBOX"/>
    <property type="match status" value="1"/>
</dbReference>
<dbReference type="PRINTS" id="PR01407">
    <property type="entry name" value="BUTYPHLNCDUF"/>
</dbReference>
<dbReference type="Pfam" id="PF00643">
    <property type="entry name" value="zf-B_box"/>
    <property type="match status" value="1"/>
</dbReference>
<proteinExistence type="predicted"/>
<dbReference type="Pfam" id="PF00622">
    <property type="entry name" value="SPRY"/>
    <property type="match status" value="1"/>
</dbReference>
<dbReference type="InterPro" id="IPR000315">
    <property type="entry name" value="Znf_B-box"/>
</dbReference>
<dbReference type="InterPro" id="IPR013083">
    <property type="entry name" value="Znf_RING/FYVE/PHD"/>
</dbReference>
<dbReference type="SUPFAM" id="SSF57850">
    <property type="entry name" value="RING/U-box"/>
    <property type="match status" value="1"/>
</dbReference>
<dbReference type="Gene3D" id="3.30.40.10">
    <property type="entry name" value="Zinc/RING finger domain, C3HC4 (zinc finger)"/>
    <property type="match status" value="1"/>
</dbReference>
<dbReference type="CDD" id="cd19762">
    <property type="entry name" value="Bbox2_TRIM7-like"/>
    <property type="match status" value="1"/>
</dbReference>
<dbReference type="InterPro" id="IPR006574">
    <property type="entry name" value="PRY"/>
</dbReference>
<feature type="domain" description="RING-type" evidence="5">
    <location>
        <begin position="8"/>
        <end position="45"/>
    </location>
</feature>
<evidence type="ECO:0000256" key="1">
    <source>
        <dbReference type="ARBA" id="ARBA00022723"/>
    </source>
</evidence>
<dbReference type="Gene3D" id="2.60.120.920">
    <property type="match status" value="1"/>
</dbReference>
<dbReference type="PANTHER" id="PTHR24103">
    <property type="entry name" value="E3 UBIQUITIN-PROTEIN LIGASE TRIM"/>
    <property type="match status" value="1"/>
</dbReference>
<dbReference type="EMBL" id="AGCU01130542">
    <property type="status" value="NOT_ANNOTATED_CDS"/>
    <property type="molecule type" value="Genomic_DNA"/>
</dbReference>
<dbReference type="GeneTree" id="ENSGT01030000234669"/>
<dbReference type="SMART" id="SM00449">
    <property type="entry name" value="SPRY"/>
    <property type="match status" value="1"/>
</dbReference>
<evidence type="ECO:0000259" key="5">
    <source>
        <dbReference type="PROSITE" id="PS50089"/>
    </source>
</evidence>
<dbReference type="CDD" id="cd13745">
    <property type="entry name" value="SPRY_PRY_TRIM39"/>
    <property type="match status" value="1"/>
</dbReference>
<accession>K7FT92</accession>
<dbReference type="GO" id="GO:0008270">
    <property type="term" value="F:zinc ion binding"/>
    <property type="evidence" value="ECO:0007669"/>
    <property type="project" value="UniProtKB-KW"/>
</dbReference>
<dbReference type="AlphaFoldDB" id="K7FT92"/>
<keyword evidence="2 4" id="KW-0863">Zinc-finger</keyword>
<dbReference type="Pfam" id="PF13765">
    <property type="entry name" value="PRY"/>
    <property type="match status" value="1"/>
</dbReference>
<dbReference type="InterPro" id="IPR003877">
    <property type="entry name" value="SPRY_dom"/>
</dbReference>
<keyword evidence="3" id="KW-0862">Zinc</keyword>
<dbReference type="PROSITE" id="PS00518">
    <property type="entry name" value="ZF_RING_1"/>
    <property type="match status" value="1"/>
</dbReference>
<dbReference type="SUPFAM" id="SSF49899">
    <property type="entry name" value="Concanavalin A-like lectins/glucanases"/>
    <property type="match status" value="1"/>
</dbReference>
<dbReference type="InterPro" id="IPR001841">
    <property type="entry name" value="Znf_RING"/>
</dbReference>
<dbReference type="InterPro" id="IPR035033">
    <property type="entry name" value="PRY/SPRY_TRIM39"/>
</dbReference>
<reference evidence="9" key="2">
    <citation type="journal article" date="2013" name="Nat. Genet.">
        <title>The draft genomes of soft-shell turtle and green sea turtle yield insights into the development and evolution of the turtle-specific body plan.</title>
        <authorList>
            <person name="Wang Z."/>
            <person name="Pascual-Anaya J."/>
            <person name="Zadissa A."/>
            <person name="Li W."/>
            <person name="Niimura Y."/>
            <person name="Huang Z."/>
            <person name="Li C."/>
            <person name="White S."/>
            <person name="Xiong Z."/>
            <person name="Fang D."/>
            <person name="Wang B."/>
            <person name="Ming Y."/>
            <person name="Chen Y."/>
            <person name="Zheng Y."/>
            <person name="Kuraku S."/>
            <person name="Pignatelli M."/>
            <person name="Herrero J."/>
            <person name="Beal K."/>
            <person name="Nozawa M."/>
            <person name="Li Q."/>
            <person name="Wang J."/>
            <person name="Zhang H."/>
            <person name="Yu L."/>
            <person name="Shigenobu S."/>
            <person name="Wang J."/>
            <person name="Liu J."/>
            <person name="Flicek P."/>
            <person name="Searle S."/>
            <person name="Wang J."/>
            <person name="Kuratani S."/>
            <person name="Yin Y."/>
            <person name="Aken B."/>
            <person name="Zhang G."/>
            <person name="Irie N."/>
        </authorList>
    </citation>
    <scope>NUCLEOTIDE SEQUENCE [LARGE SCALE GENOMIC DNA]</scope>
    <source>
        <strain evidence="9">Daiwa-1</strain>
    </source>
</reference>
<dbReference type="EMBL" id="AGCU01130543">
    <property type="status" value="NOT_ANNOTATED_CDS"/>
    <property type="molecule type" value="Genomic_DNA"/>
</dbReference>
<feature type="domain" description="B box-type" evidence="6">
    <location>
        <begin position="78"/>
        <end position="119"/>
    </location>
</feature>
<sequence length="471" mass="53499">SFQDEATCPIYLEYFTDLVTIKCGHNFCQACLSWCWANFSCPQCRETVLQRHLRPSYQLGNLVDLVKRLRLPVGPVPEGQPGCEKHQEALKLFCQEDQAPICVVCDRSREHRAHTVVPIEEAAQEYKEQILSRLQHLWEERDALRGLESDWAKESERLLARLGASRTRQRVLSTWTCERLQQFLAEREHLLLAWLGELDEEIGRRREEHAAHLGEEISQLSALISELEERCWQPALELLQGVRSAESRGKEATSLHLALKCPELEQRIWDFPGENSLQRAVMGFLVDVTLDPDTAHPKLILSEDQKRVRCGDTRHVVPDTPGRFDPCACVLGAEGYAGGRHYWEVEVGDKPRWTLGVCRESVNRKESVTLSPEDGHWAVWLRNGEYEALTCPFTPLPVSARPSQVGIFLDYEAGEVLFYNATDKSYLFTFTDSFSGTLRPYFYPGHNAQGRNAAPLTICPVLGEAEGILCP</sequence>
<dbReference type="InterPro" id="IPR001870">
    <property type="entry name" value="B30.2/SPRY"/>
</dbReference>
<dbReference type="InterPro" id="IPR017907">
    <property type="entry name" value="Znf_RING_CS"/>
</dbReference>
<reference evidence="8" key="3">
    <citation type="submission" date="2025-08" db="UniProtKB">
        <authorList>
            <consortium name="Ensembl"/>
        </authorList>
    </citation>
    <scope>IDENTIFICATION</scope>
</reference>
<dbReference type="FunFam" id="2.60.120.920:FF:000004">
    <property type="entry name" value="Butyrophilin subfamily 1 member A1"/>
    <property type="match status" value="1"/>
</dbReference>
<dbReference type="SUPFAM" id="SSF57845">
    <property type="entry name" value="B-box zinc-binding domain"/>
    <property type="match status" value="1"/>
</dbReference>
<keyword evidence="1" id="KW-0479">Metal-binding</keyword>
<dbReference type="InterPro" id="IPR027370">
    <property type="entry name" value="Znf-RING_euk"/>
</dbReference>
<reference evidence="9" key="1">
    <citation type="submission" date="2011-10" db="EMBL/GenBank/DDBJ databases">
        <authorList>
            <consortium name="Soft-shell Turtle Genome Consortium"/>
        </authorList>
    </citation>
    <scope>NUCLEOTIDE SEQUENCE [LARGE SCALE GENOMIC DNA]</scope>
    <source>
        <strain evidence="9">Daiwa-1</strain>
    </source>
</reference>
<dbReference type="InterPro" id="IPR043136">
    <property type="entry name" value="B30.2/SPRY_sf"/>
</dbReference>
<dbReference type="OMA" id="ELEERCW"/>
<dbReference type="PROSITE" id="PS50188">
    <property type="entry name" value="B302_SPRY"/>
    <property type="match status" value="1"/>
</dbReference>
<evidence type="ECO:0000256" key="3">
    <source>
        <dbReference type="ARBA" id="ARBA00022833"/>
    </source>
</evidence>
<dbReference type="HOGENOM" id="CLU_013137_0_3_1"/>
<evidence type="ECO:0000256" key="4">
    <source>
        <dbReference type="PROSITE-ProRule" id="PRU00024"/>
    </source>
</evidence>
<dbReference type="EMBL" id="AGCU01130544">
    <property type="status" value="NOT_ANNOTATED_CDS"/>
    <property type="molecule type" value="Genomic_DNA"/>
</dbReference>
<evidence type="ECO:0000259" key="7">
    <source>
        <dbReference type="PROSITE" id="PS50188"/>
    </source>
</evidence>
<dbReference type="Gene3D" id="3.30.160.60">
    <property type="entry name" value="Classic Zinc Finger"/>
    <property type="match status" value="1"/>
</dbReference>
<protein>
    <submittedName>
        <fullName evidence="8">Uncharacterized protein</fullName>
    </submittedName>
</protein>
<feature type="domain" description="B30.2/SPRY" evidence="7">
    <location>
        <begin position="268"/>
        <end position="461"/>
    </location>
</feature>
<reference evidence="8" key="4">
    <citation type="submission" date="2025-09" db="UniProtKB">
        <authorList>
            <consortium name="Ensembl"/>
        </authorList>
    </citation>
    <scope>IDENTIFICATION</scope>
</reference>
<evidence type="ECO:0000259" key="6">
    <source>
        <dbReference type="PROSITE" id="PS50119"/>
    </source>
</evidence>
<dbReference type="InterPro" id="IPR050143">
    <property type="entry name" value="TRIM/RBCC"/>
</dbReference>
<dbReference type="InterPro" id="IPR003879">
    <property type="entry name" value="Butyrophylin_SPRY"/>
</dbReference>
<organism evidence="8 9">
    <name type="scientific">Pelodiscus sinensis</name>
    <name type="common">Chinese softshell turtle</name>
    <name type="synonym">Trionyx sinensis</name>
    <dbReference type="NCBI Taxonomy" id="13735"/>
    <lineage>
        <taxon>Eukaryota</taxon>
        <taxon>Metazoa</taxon>
        <taxon>Chordata</taxon>
        <taxon>Craniata</taxon>
        <taxon>Vertebrata</taxon>
        <taxon>Euteleostomi</taxon>
        <taxon>Archelosauria</taxon>
        <taxon>Testudinata</taxon>
        <taxon>Testudines</taxon>
        <taxon>Cryptodira</taxon>
        <taxon>Trionychia</taxon>
        <taxon>Trionychidae</taxon>
        <taxon>Pelodiscus</taxon>
    </lineage>
</organism>
<dbReference type="InterPro" id="IPR013320">
    <property type="entry name" value="ConA-like_dom_sf"/>
</dbReference>
<dbReference type="eggNOG" id="KOG2177">
    <property type="taxonomic scope" value="Eukaryota"/>
</dbReference>
<dbReference type="PROSITE" id="PS50119">
    <property type="entry name" value="ZF_BBOX"/>
    <property type="match status" value="1"/>
</dbReference>
<dbReference type="SMART" id="SM00589">
    <property type="entry name" value="PRY"/>
    <property type="match status" value="1"/>
</dbReference>
<dbReference type="Proteomes" id="UP000007267">
    <property type="component" value="Unassembled WGS sequence"/>
</dbReference>
<evidence type="ECO:0000313" key="9">
    <source>
        <dbReference type="Proteomes" id="UP000007267"/>
    </source>
</evidence>